<accession>A0ABN3VG51</accession>
<dbReference type="RefSeq" id="WP_344682048.1">
    <property type="nucleotide sequence ID" value="NZ_BAAAUX010000016.1"/>
</dbReference>
<feature type="domain" description="ParB-like N-terminal" evidence="2">
    <location>
        <begin position="32"/>
        <end position="117"/>
    </location>
</feature>
<dbReference type="InterPro" id="IPR036086">
    <property type="entry name" value="ParB/Sulfiredoxin_sf"/>
</dbReference>
<dbReference type="Gene3D" id="3.90.1530.10">
    <property type="entry name" value="Conserved hypothetical protein from pyrococcus furiosus pfu- 392566-001, ParB domain"/>
    <property type="match status" value="1"/>
</dbReference>
<name>A0ABN3VG51_9PSEU</name>
<sequence length="321" mass="34639">MIYTTVVTDGTGEHETPDSAMRAELAALSAPSRIAIAELRPADSPRANVQDDQHVRRLLDISADRLPPIVVHRATRRVIDGMHRLTAARLRGDSTITAVFFDGSTADAFVLGVRLNARHGLPLSRAERSAAAAKIIASHPGWSDRMIAEAVGISAKVVAAIRCRVAGEQPSGIRIGKDGRARPVDGARRRALVERLLAEDPGASLRKVAREAGVAVETVRRIRARSQALPEAREAGGAPQPRQEEPMTPAEALRVLKNDPTLRFSETSRTLLRLLDAGFSGGDSWQRMIDNVPQHCAGIVAGLARQYSEAWMSVADQLSES</sequence>
<reference evidence="3 4" key="1">
    <citation type="journal article" date="2019" name="Int. J. Syst. Evol. Microbiol.">
        <title>The Global Catalogue of Microorganisms (GCM) 10K type strain sequencing project: providing services to taxonomists for standard genome sequencing and annotation.</title>
        <authorList>
            <consortium name="The Broad Institute Genomics Platform"/>
            <consortium name="The Broad Institute Genome Sequencing Center for Infectious Disease"/>
            <person name="Wu L."/>
            <person name="Ma J."/>
        </authorList>
    </citation>
    <scope>NUCLEOTIDE SEQUENCE [LARGE SCALE GENOMIC DNA]</scope>
    <source>
        <strain evidence="3 4">JCM 9383</strain>
    </source>
</reference>
<feature type="region of interest" description="Disordered" evidence="1">
    <location>
        <begin position="227"/>
        <end position="248"/>
    </location>
</feature>
<dbReference type="EMBL" id="BAAAUX010000016">
    <property type="protein sequence ID" value="GAA2801758.1"/>
    <property type="molecule type" value="Genomic_DNA"/>
</dbReference>
<gene>
    <name evidence="3" type="ORF">GCM10010470_41000</name>
</gene>
<comment type="caution">
    <text evidence="3">The sequence shown here is derived from an EMBL/GenBank/DDBJ whole genome shotgun (WGS) entry which is preliminary data.</text>
</comment>
<keyword evidence="4" id="KW-1185">Reference proteome</keyword>
<dbReference type="SUPFAM" id="SSF110849">
    <property type="entry name" value="ParB/Sulfiredoxin"/>
    <property type="match status" value="1"/>
</dbReference>
<dbReference type="InterPro" id="IPR003115">
    <property type="entry name" value="ParB_N"/>
</dbReference>
<protein>
    <submittedName>
        <fullName evidence="3">ParB N-terminal domain-containing protein</fullName>
    </submittedName>
</protein>
<dbReference type="SMART" id="SM00470">
    <property type="entry name" value="ParB"/>
    <property type="match status" value="1"/>
</dbReference>
<dbReference type="Proteomes" id="UP001500979">
    <property type="component" value="Unassembled WGS sequence"/>
</dbReference>
<organism evidence="3 4">
    <name type="scientific">Saccharopolyspora taberi</name>
    <dbReference type="NCBI Taxonomy" id="60895"/>
    <lineage>
        <taxon>Bacteria</taxon>
        <taxon>Bacillati</taxon>
        <taxon>Actinomycetota</taxon>
        <taxon>Actinomycetes</taxon>
        <taxon>Pseudonocardiales</taxon>
        <taxon>Pseudonocardiaceae</taxon>
        <taxon>Saccharopolyspora</taxon>
    </lineage>
</organism>
<evidence type="ECO:0000313" key="4">
    <source>
        <dbReference type="Proteomes" id="UP001500979"/>
    </source>
</evidence>
<proteinExistence type="predicted"/>
<evidence type="ECO:0000259" key="2">
    <source>
        <dbReference type="SMART" id="SM00470"/>
    </source>
</evidence>
<evidence type="ECO:0000313" key="3">
    <source>
        <dbReference type="EMBL" id="GAA2801758.1"/>
    </source>
</evidence>
<evidence type="ECO:0000256" key="1">
    <source>
        <dbReference type="SAM" id="MobiDB-lite"/>
    </source>
</evidence>